<dbReference type="EMBL" id="KR131711">
    <property type="protein sequence ID" value="AKC57579.1"/>
    <property type="molecule type" value="Genomic_DNA"/>
</dbReference>
<reference evidence="1" key="1">
    <citation type="submission" date="2015-04" db="EMBL/GenBank/DDBJ databases">
        <title>The Genome Sequence of Fusobacterium phage Funu2.</title>
        <authorList>
            <consortium name="The Broad Institute Genomics Platform"/>
            <person name="Earl A."/>
            <person name="Allen-Vercoe E."/>
            <person name="Daigneault M."/>
            <person name="Young S."/>
            <person name="Zeng Q."/>
            <person name="Gargeya S."/>
            <person name="Fitzgerald M."/>
            <person name="Abouelleil A."/>
            <person name="Alvarado L."/>
            <person name="Chapman S."/>
            <person name="Gainer-Dewar J."/>
            <person name="Goldberg J."/>
            <person name="Griggs A."/>
            <person name="Gujja S."/>
            <person name="Hansen M."/>
            <person name="Howarth C."/>
            <person name="Imamovic A."/>
            <person name="Ireland A."/>
            <person name="Larimer J."/>
            <person name="McCowan C."/>
            <person name="Murphy C."/>
            <person name="Pearson M."/>
            <person name="Poon T."/>
            <person name="Priest M."/>
            <person name="Roberts A."/>
            <person name="Saif S."/>
            <person name="Shea T."/>
            <person name="Sykes S."/>
            <person name="Wortman J."/>
            <person name="Nusbaum C."/>
            <person name="Birren B."/>
        </authorList>
    </citation>
    <scope>NUCLEOTIDE SEQUENCE</scope>
</reference>
<dbReference type="InterPro" id="IPR021695">
    <property type="entry name" value="Phage_KPP10_Orf10"/>
</dbReference>
<sequence>MANIYNYDSKNYELIIGKTRVEDYAEDTKITIEYDNDFKGITKGIDGARSINQHNDYDAVIKIKILQNSPLNLNFKQLALTEGEKGTFPVTFINKGLDGTLGAFSAKGFFKKIPNLEIGTDAKALEWEIQCINLKIA</sequence>
<gene>
    <name evidence="1" type="ORF">HMPREF1994_00020</name>
</gene>
<name>A0A0E3Y4V9_9CAUD</name>
<dbReference type="NCBIfam" id="NF047581">
    <property type="entry name" value="gp105_phage_fam"/>
    <property type="match status" value="1"/>
</dbReference>
<protein>
    <submittedName>
        <fullName evidence="1">Uncharacterized protein</fullName>
    </submittedName>
</protein>
<dbReference type="SMR" id="A0A0E3Y4V9"/>
<accession>A0A0E3Y4V9</accession>
<proteinExistence type="predicted"/>
<evidence type="ECO:0000313" key="1">
    <source>
        <dbReference type="EMBL" id="AKC57579.1"/>
    </source>
</evidence>
<organism evidence="1">
    <name type="scientific">Fusobacterium phage Funu2</name>
    <dbReference type="NCBI Taxonomy" id="1640978"/>
    <lineage>
        <taxon>Viruses</taxon>
        <taxon>Duplodnaviria</taxon>
        <taxon>Heunggongvirae</taxon>
        <taxon>Uroviricota</taxon>
        <taxon>Caudoviricetes</taxon>
    </lineage>
</organism>